<dbReference type="Gene3D" id="2.160.10.10">
    <property type="entry name" value="Hexapeptide repeat proteins"/>
    <property type="match status" value="1"/>
</dbReference>
<evidence type="ECO:0000313" key="4">
    <source>
        <dbReference type="Proteomes" id="UP000295604"/>
    </source>
</evidence>
<keyword evidence="1 3" id="KW-0808">Transferase</keyword>
<comment type="caution">
    <text evidence="3">The sequence shown here is derived from an EMBL/GenBank/DDBJ whole genome shotgun (WGS) entry which is preliminary data.</text>
</comment>
<dbReference type="SUPFAM" id="SSF51161">
    <property type="entry name" value="Trimeric LpxA-like enzymes"/>
    <property type="match status" value="1"/>
</dbReference>
<name>A0A4R8PPL5_9PEZI</name>
<dbReference type="InterPro" id="IPR018357">
    <property type="entry name" value="Hexapep_transf_CS"/>
</dbReference>
<dbReference type="EMBL" id="QAPF01006547">
    <property type="protein sequence ID" value="TDZ27507.1"/>
    <property type="molecule type" value="Genomic_DNA"/>
</dbReference>
<keyword evidence="4" id="KW-1185">Reference proteome</keyword>
<reference evidence="3 4" key="1">
    <citation type="submission" date="2018-11" db="EMBL/GenBank/DDBJ databases">
        <title>Genome sequence and assembly of Colletotrichum sidae.</title>
        <authorList>
            <person name="Gan P."/>
            <person name="Shirasu K."/>
        </authorList>
    </citation>
    <scope>NUCLEOTIDE SEQUENCE [LARGE SCALE GENOMIC DNA]</scope>
    <source>
        <strain evidence="3 4">CBS 518.97</strain>
    </source>
</reference>
<dbReference type="InterPro" id="IPR011004">
    <property type="entry name" value="Trimer_LpxA-like_sf"/>
</dbReference>
<gene>
    <name evidence="3" type="primary">maa-0</name>
    <name evidence="3" type="ORF">C8034_v009769</name>
</gene>
<feature type="compositionally biased region" description="Basic and acidic residues" evidence="2">
    <location>
        <begin position="226"/>
        <end position="243"/>
    </location>
</feature>
<organism evidence="3 4">
    <name type="scientific">Colletotrichum sidae</name>
    <dbReference type="NCBI Taxonomy" id="1347389"/>
    <lineage>
        <taxon>Eukaryota</taxon>
        <taxon>Fungi</taxon>
        <taxon>Dikarya</taxon>
        <taxon>Ascomycota</taxon>
        <taxon>Pezizomycotina</taxon>
        <taxon>Sordariomycetes</taxon>
        <taxon>Hypocreomycetidae</taxon>
        <taxon>Glomerellales</taxon>
        <taxon>Glomerellaceae</taxon>
        <taxon>Colletotrichum</taxon>
        <taxon>Colletotrichum orbiculare species complex</taxon>
    </lineage>
</organism>
<evidence type="ECO:0000313" key="3">
    <source>
        <dbReference type="EMBL" id="TDZ27507.1"/>
    </source>
</evidence>
<sequence length="243" mass="26031">MAPQDHDISYNVTQQDFTAALARCGKACEEFNKLPAGTPSSVKNTAWRRIVAPTGRSTENSDPSTFPVPLITAPIRIDYGLRLHIAPSTFINHSCTILDTPVADVRIGERCTIGPNVSIFSVCHNLDPDELGRRTSMGRPVTIGDAVWIGGNVTILPGVKIGSRSTIGAGSVVTKDIPANCVAAGVPAKVVKDVHSVEERPRQKVESLRQALTIVNNHGDVAPMDESTKVRTDDLLGESTKET</sequence>
<dbReference type="PROSITE" id="PS00101">
    <property type="entry name" value="HEXAPEP_TRANSFERASES"/>
    <property type="match status" value="1"/>
</dbReference>
<dbReference type="CDD" id="cd03357">
    <property type="entry name" value="LbH_MAT_GAT"/>
    <property type="match status" value="1"/>
</dbReference>
<dbReference type="PANTHER" id="PTHR23416">
    <property type="entry name" value="SIALIC ACID SYNTHASE-RELATED"/>
    <property type="match status" value="1"/>
</dbReference>
<evidence type="ECO:0000256" key="1">
    <source>
        <dbReference type="ARBA" id="ARBA00022679"/>
    </source>
</evidence>
<feature type="region of interest" description="Disordered" evidence="2">
    <location>
        <begin position="220"/>
        <end position="243"/>
    </location>
</feature>
<accession>A0A4R8PPL5</accession>
<proteinExistence type="predicted"/>
<dbReference type="InterPro" id="IPR051159">
    <property type="entry name" value="Hexapeptide_acetyltransf"/>
</dbReference>
<dbReference type="Pfam" id="PF00132">
    <property type="entry name" value="Hexapep"/>
    <property type="match status" value="1"/>
</dbReference>
<protein>
    <submittedName>
        <fullName evidence="3">Putative maltose O-acetyltransferase</fullName>
    </submittedName>
</protein>
<dbReference type="InterPro" id="IPR001451">
    <property type="entry name" value="Hexapep"/>
</dbReference>
<dbReference type="AlphaFoldDB" id="A0A4R8PPL5"/>
<dbReference type="Proteomes" id="UP000295604">
    <property type="component" value="Unassembled WGS sequence"/>
</dbReference>
<evidence type="ECO:0000256" key="2">
    <source>
        <dbReference type="SAM" id="MobiDB-lite"/>
    </source>
</evidence>
<dbReference type="GO" id="GO:0008374">
    <property type="term" value="F:O-acyltransferase activity"/>
    <property type="evidence" value="ECO:0007669"/>
    <property type="project" value="TreeGrafter"/>
</dbReference>
<dbReference type="PANTHER" id="PTHR23416:SF54">
    <property type="entry name" value="ACETYLTRANSFERASE, CYSE_LACA_LPXA_NODL FAMILY (AFU_ORTHOLOGUE AFUA_2G08430)-RELATED"/>
    <property type="match status" value="1"/>
</dbReference>